<dbReference type="Gene3D" id="2.60.120.1440">
    <property type="match status" value="1"/>
</dbReference>
<feature type="domain" description="LysM" evidence="2">
    <location>
        <begin position="27"/>
        <end position="74"/>
    </location>
</feature>
<dbReference type="KEGG" id="chrm:FYK34_10295"/>
<sequence>MRIVILLTASLLPLPALADAPPDAAIWQYKVQAGDTVWSIASRHLLSADYIPQLRTDNRIANPRRLRPGSVLSIPYAWVKQHAAAAVLDAQAGPVSISGSHGEALSVTLGQRYASGTRFHTGRDAMLRLRFEDGSQLILNANSTLTLEQQAYFTSTGAILTQNRLDQGSAGSSVIPNLLMPSRYRIQTPSAVTTVRGTVFRVRSVAADDTATEVLRGKVNVNAQQGEVDVPAGFGSRGQAQGGRPIVLPPAPALTGLAARAEFNPPLLRWQAGAGETGYHLALSRADGENEQLQERETDAPRFAPLLPGNGGYRLAIRAINADGLQGFDSERPLQLHAYPLPPLLLNGPPAQQQRGEGLLLRSGASVAHPARVQIARDAAFQQRVFDGELTQAEWRTRLPGPGTWYWRAASIAPDGASGPYSDIQRVTVTGWLGVPDIQPAMLCSRRYPIDAAHYTLRLESASGAYEWPAPQPCWRLRDLPRGQFAVTIRIDGEHGYHAVENHPPITLP</sequence>
<keyword evidence="4" id="KW-1185">Reference proteome</keyword>
<feature type="signal peptide" evidence="1">
    <location>
        <begin position="1"/>
        <end position="18"/>
    </location>
</feature>
<reference evidence="3 4" key="1">
    <citation type="submission" date="2019-08" db="EMBL/GenBank/DDBJ databases">
        <title>Chromobacterium paludis, a novel bacterium isolated from a Maryland marsh pond.</title>
        <authorList>
            <person name="Blackburn M.B."/>
            <person name="Gundersen-Rindal D.E."/>
        </authorList>
    </citation>
    <scope>NUCLEOTIDE SEQUENCE [LARGE SCALE GENOMIC DNA]</scope>
    <source>
        <strain evidence="4">IIBBL 257-1</strain>
    </source>
</reference>
<dbReference type="CDD" id="cd00118">
    <property type="entry name" value="LysM"/>
    <property type="match status" value="1"/>
</dbReference>
<accession>A0A5C1DGU7</accession>
<name>A0A5C1DGU7_9NEIS</name>
<dbReference type="PROSITE" id="PS51782">
    <property type="entry name" value="LYSM"/>
    <property type="match status" value="1"/>
</dbReference>
<feature type="chain" id="PRO_5022744461" evidence="1">
    <location>
        <begin position="19"/>
        <end position="509"/>
    </location>
</feature>
<protein>
    <submittedName>
        <fullName evidence="3">LysM peptidoglycan-binding domain-containing protein</fullName>
    </submittedName>
</protein>
<evidence type="ECO:0000256" key="1">
    <source>
        <dbReference type="SAM" id="SignalP"/>
    </source>
</evidence>
<dbReference type="InterPro" id="IPR016930">
    <property type="entry name" value="UCP029644"/>
</dbReference>
<dbReference type="RefSeq" id="WP_149296272.1">
    <property type="nucleotide sequence ID" value="NZ_CP043473.1"/>
</dbReference>
<dbReference type="Pfam" id="PF01476">
    <property type="entry name" value="LysM"/>
    <property type="match status" value="1"/>
</dbReference>
<dbReference type="PIRSF" id="PIRSF029644">
    <property type="entry name" value="UCP029644"/>
    <property type="match status" value="1"/>
</dbReference>
<evidence type="ECO:0000313" key="4">
    <source>
        <dbReference type="Proteomes" id="UP000322079"/>
    </source>
</evidence>
<dbReference type="SUPFAM" id="SSF54106">
    <property type="entry name" value="LysM domain"/>
    <property type="match status" value="1"/>
</dbReference>
<dbReference type="Proteomes" id="UP000322079">
    <property type="component" value="Chromosome"/>
</dbReference>
<dbReference type="Gene3D" id="3.10.350.10">
    <property type="entry name" value="LysM domain"/>
    <property type="match status" value="1"/>
</dbReference>
<dbReference type="InterPro" id="IPR036779">
    <property type="entry name" value="LysM_dom_sf"/>
</dbReference>
<dbReference type="AlphaFoldDB" id="A0A5C1DGU7"/>
<evidence type="ECO:0000313" key="3">
    <source>
        <dbReference type="EMBL" id="QEL55916.1"/>
    </source>
</evidence>
<dbReference type="InterPro" id="IPR006860">
    <property type="entry name" value="FecR"/>
</dbReference>
<dbReference type="PANTHER" id="PTHR38731:SF3">
    <property type="entry name" value="BLL6125 PROTEIN"/>
    <property type="match status" value="1"/>
</dbReference>
<dbReference type="InterPro" id="IPR018392">
    <property type="entry name" value="LysM"/>
</dbReference>
<dbReference type="EMBL" id="CP043473">
    <property type="protein sequence ID" value="QEL55916.1"/>
    <property type="molecule type" value="Genomic_DNA"/>
</dbReference>
<dbReference type="SMART" id="SM00257">
    <property type="entry name" value="LysM"/>
    <property type="match status" value="1"/>
</dbReference>
<dbReference type="PANTHER" id="PTHR38731">
    <property type="entry name" value="LIPL45-RELATED LIPOPROTEIN-RELATED"/>
    <property type="match status" value="1"/>
</dbReference>
<evidence type="ECO:0000259" key="2">
    <source>
        <dbReference type="PROSITE" id="PS51782"/>
    </source>
</evidence>
<dbReference type="Pfam" id="PF04773">
    <property type="entry name" value="FecR"/>
    <property type="match status" value="1"/>
</dbReference>
<dbReference type="Gene3D" id="2.60.40.10">
    <property type="entry name" value="Immunoglobulins"/>
    <property type="match status" value="1"/>
</dbReference>
<dbReference type="InterPro" id="IPR013783">
    <property type="entry name" value="Ig-like_fold"/>
</dbReference>
<gene>
    <name evidence="3" type="ORF">FYK34_10295</name>
</gene>
<organism evidence="3 4">
    <name type="scientific">Chromobacterium paludis</name>
    <dbReference type="NCBI Taxonomy" id="2605945"/>
    <lineage>
        <taxon>Bacteria</taxon>
        <taxon>Pseudomonadati</taxon>
        <taxon>Pseudomonadota</taxon>
        <taxon>Betaproteobacteria</taxon>
        <taxon>Neisseriales</taxon>
        <taxon>Chromobacteriaceae</taxon>
        <taxon>Chromobacterium</taxon>
    </lineage>
</organism>
<proteinExistence type="predicted"/>
<keyword evidence="1" id="KW-0732">Signal</keyword>